<dbReference type="InParanoid" id="A0A7M7HKQ0"/>
<feature type="compositionally biased region" description="Polar residues" evidence="1">
    <location>
        <begin position="37"/>
        <end position="46"/>
    </location>
</feature>
<keyword evidence="3" id="KW-1185">Reference proteome</keyword>
<dbReference type="EnsemblMetazoa" id="XM_011664140">
    <property type="protein sequence ID" value="XP_011662442"/>
    <property type="gene ID" value="LOC105437488"/>
</dbReference>
<evidence type="ECO:0000256" key="1">
    <source>
        <dbReference type="SAM" id="MobiDB-lite"/>
    </source>
</evidence>
<accession>A0A7M7HKQ0</accession>
<dbReference type="RefSeq" id="XP_011662441.1">
    <property type="nucleotide sequence ID" value="XM_011664139.2"/>
</dbReference>
<protein>
    <submittedName>
        <fullName evidence="2">Uncharacterized protein</fullName>
    </submittedName>
</protein>
<proteinExistence type="predicted"/>
<evidence type="ECO:0000313" key="3">
    <source>
        <dbReference type="Proteomes" id="UP000007110"/>
    </source>
</evidence>
<evidence type="ECO:0000313" key="2">
    <source>
        <dbReference type="EnsemblMetazoa" id="XP_011662441"/>
    </source>
</evidence>
<name>A0A7M7HKQ0_STRPU</name>
<reference evidence="2" key="2">
    <citation type="submission" date="2021-01" db="UniProtKB">
        <authorList>
            <consortium name="EnsemblMetazoa"/>
        </authorList>
    </citation>
    <scope>IDENTIFICATION</scope>
</reference>
<sequence length="130" mass="14509">MQEFRHFDPQKLELLEARIKGNRSQQQPIMIADDSNHSTSTCSRGSPSDDLEVMQAETPEKERKKRKRKGQGQDIDPSGPKKISEYFKAATSLSPGRTSLGIGILPKSPPPSAYPSVSYLISVSKEFYQL</sequence>
<reference evidence="3" key="1">
    <citation type="submission" date="2015-02" db="EMBL/GenBank/DDBJ databases">
        <title>Genome sequencing for Strongylocentrotus purpuratus.</title>
        <authorList>
            <person name="Murali S."/>
            <person name="Liu Y."/>
            <person name="Vee V."/>
            <person name="English A."/>
            <person name="Wang M."/>
            <person name="Skinner E."/>
            <person name="Han Y."/>
            <person name="Muzny D.M."/>
            <person name="Worley K.C."/>
            <person name="Gibbs R.A."/>
        </authorList>
    </citation>
    <scope>NUCLEOTIDE SEQUENCE</scope>
</reference>
<dbReference type="GeneID" id="105437488"/>
<dbReference type="AlphaFoldDB" id="A0A7M7HKQ0"/>
<organism evidence="2 3">
    <name type="scientific">Strongylocentrotus purpuratus</name>
    <name type="common">Purple sea urchin</name>
    <dbReference type="NCBI Taxonomy" id="7668"/>
    <lineage>
        <taxon>Eukaryota</taxon>
        <taxon>Metazoa</taxon>
        <taxon>Echinodermata</taxon>
        <taxon>Eleutherozoa</taxon>
        <taxon>Echinozoa</taxon>
        <taxon>Echinoidea</taxon>
        <taxon>Euechinoidea</taxon>
        <taxon>Echinacea</taxon>
        <taxon>Camarodonta</taxon>
        <taxon>Echinidea</taxon>
        <taxon>Strongylocentrotidae</taxon>
        <taxon>Strongylocentrotus</taxon>
    </lineage>
</organism>
<feature type="region of interest" description="Disordered" evidence="1">
    <location>
        <begin position="20"/>
        <end position="82"/>
    </location>
</feature>
<dbReference type="EnsemblMetazoa" id="XM_011664139">
    <property type="protein sequence ID" value="XP_011662441"/>
    <property type="gene ID" value="LOC105437488"/>
</dbReference>
<dbReference type="RefSeq" id="XP_011662442.1">
    <property type="nucleotide sequence ID" value="XM_011664140.2"/>
</dbReference>
<dbReference type="Proteomes" id="UP000007110">
    <property type="component" value="Unassembled WGS sequence"/>
</dbReference>
<dbReference type="KEGG" id="spu:105437488"/>